<dbReference type="SUPFAM" id="SSF52172">
    <property type="entry name" value="CheY-like"/>
    <property type="match status" value="1"/>
</dbReference>
<sequence length="226" mass="25077">MNILVVEDDADWSQILSDTLEAAGYAVSVCHSLQALWHNLNHVTPHAIVLDARLPDGCGIEALTAIRRRLPFTGIIMLTGMVQRQFRVKGLLDGADCYLTKPVMADEVLANLCAVLRRSSVTPKTENMPALSIGRQCLFVPDGGEIALTPQEFSVLRELIRQPLNPVSKGHLIASLGYSDYEYDGHRLETLMYRLRRKLKRIGSELSIKAIYGKGYHINLPVTLVA</sequence>
<evidence type="ECO:0000259" key="8">
    <source>
        <dbReference type="PROSITE" id="PS50110"/>
    </source>
</evidence>
<gene>
    <name evidence="10" type="ORF">B6S08_02490</name>
</gene>
<name>A0A233RGA9_9GAMM</name>
<evidence type="ECO:0008006" key="12">
    <source>
        <dbReference type="Google" id="ProtNLM"/>
    </source>
</evidence>
<dbReference type="OrthoDB" id="6117814at2"/>
<dbReference type="EMBL" id="NBIM01000001">
    <property type="protein sequence ID" value="OXY82419.1"/>
    <property type="molecule type" value="Genomic_DNA"/>
</dbReference>
<dbReference type="PANTHER" id="PTHR48111:SF1">
    <property type="entry name" value="TWO-COMPONENT RESPONSE REGULATOR ORR33"/>
    <property type="match status" value="1"/>
</dbReference>
<evidence type="ECO:0000256" key="7">
    <source>
        <dbReference type="PROSITE-ProRule" id="PRU01091"/>
    </source>
</evidence>
<dbReference type="GO" id="GO:0000976">
    <property type="term" value="F:transcription cis-regulatory region binding"/>
    <property type="evidence" value="ECO:0007669"/>
    <property type="project" value="TreeGrafter"/>
</dbReference>
<dbReference type="SUPFAM" id="SSF46894">
    <property type="entry name" value="C-terminal effector domain of the bipartite response regulators"/>
    <property type="match status" value="1"/>
</dbReference>
<feature type="domain" description="Response regulatory" evidence="8">
    <location>
        <begin position="2"/>
        <end position="116"/>
    </location>
</feature>
<dbReference type="Proteomes" id="UP000242757">
    <property type="component" value="Unassembled WGS sequence"/>
</dbReference>
<evidence type="ECO:0000256" key="2">
    <source>
        <dbReference type="ARBA" id="ARBA00023012"/>
    </source>
</evidence>
<keyword evidence="2" id="KW-0902">Two-component regulatory system</keyword>
<dbReference type="SMART" id="SM00862">
    <property type="entry name" value="Trans_reg_C"/>
    <property type="match status" value="1"/>
</dbReference>
<evidence type="ECO:0000256" key="1">
    <source>
        <dbReference type="ARBA" id="ARBA00022553"/>
    </source>
</evidence>
<dbReference type="InterPro" id="IPR001789">
    <property type="entry name" value="Sig_transdc_resp-reg_receiver"/>
</dbReference>
<dbReference type="GO" id="GO:0032993">
    <property type="term" value="C:protein-DNA complex"/>
    <property type="evidence" value="ECO:0007669"/>
    <property type="project" value="TreeGrafter"/>
</dbReference>
<organism evidence="10 11">
    <name type="scientific">Oceanimonas doudoroffii</name>
    <dbReference type="NCBI Taxonomy" id="84158"/>
    <lineage>
        <taxon>Bacteria</taxon>
        <taxon>Pseudomonadati</taxon>
        <taxon>Pseudomonadota</taxon>
        <taxon>Gammaproteobacteria</taxon>
        <taxon>Aeromonadales</taxon>
        <taxon>Aeromonadaceae</taxon>
        <taxon>Oceanimonas</taxon>
    </lineage>
</organism>
<dbReference type="CDD" id="cd00383">
    <property type="entry name" value="trans_reg_C"/>
    <property type="match status" value="1"/>
</dbReference>
<evidence type="ECO:0000313" key="11">
    <source>
        <dbReference type="Proteomes" id="UP000242757"/>
    </source>
</evidence>
<keyword evidence="1 6" id="KW-0597">Phosphoprotein</keyword>
<dbReference type="Pfam" id="PF00072">
    <property type="entry name" value="Response_reg"/>
    <property type="match status" value="1"/>
</dbReference>
<dbReference type="GO" id="GO:0005829">
    <property type="term" value="C:cytosol"/>
    <property type="evidence" value="ECO:0007669"/>
    <property type="project" value="TreeGrafter"/>
</dbReference>
<evidence type="ECO:0000259" key="9">
    <source>
        <dbReference type="PROSITE" id="PS51755"/>
    </source>
</evidence>
<keyword evidence="4 7" id="KW-0238">DNA-binding</keyword>
<dbReference type="InterPro" id="IPR039420">
    <property type="entry name" value="WalR-like"/>
</dbReference>
<dbReference type="AlphaFoldDB" id="A0A233RGA9"/>
<keyword evidence="11" id="KW-1185">Reference proteome</keyword>
<protein>
    <recommendedName>
        <fullName evidence="12">DNA-binding response regulator</fullName>
    </recommendedName>
</protein>
<keyword evidence="5" id="KW-0804">Transcription</keyword>
<dbReference type="PROSITE" id="PS50110">
    <property type="entry name" value="RESPONSE_REGULATORY"/>
    <property type="match status" value="1"/>
</dbReference>
<comment type="caution">
    <text evidence="10">The sequence shown here is derived from an EMBL/GenBank/DDBJ whole genome shotgun (WGS) entry which is preliminary data.</text>
</comment>
<evidence type="ECO:0000313" key="10">
    <source>
        <dbReference type="EMBL" id="OXY82419.1"/>
    </source>
</evidence>
<evidence type="ECO:0000256" key="6">
    <source>
        <dbReference type="PROSITE-ProRule" id="PRU00169"/>
    </source>
</evidence>
<feature type="modified residue" description="4-aspartylphosphate" evidence="6">
    <location>
        <position position="51"/>
    </location>
</feature>
<dbReference type="Gene3D" id="3.40.50.2300">
    <property type="match status" value="1"/>
</dbReference>
<dbReference type="GO" id="GO:0000156">
    <property type="term" value="F:phosphorelay response regulator activity"/>
    <property type="evidence" value="ECO:0007669"/>
    <property type="project" value="TreeGrafter"/>
</dbReference>
<evidence type="ECO:0000256" key="3">
    <source>
        <dbReference type="ARBA" id="ARBA00023015"/>
    </source>
</evidence>
<dbReference type="InterPro" id="IPR036388">
    <property type="entry name" value="WH-like_DNA-bd_sf"/>
</dbReference>
<dbReference type="SMART" id="SM00448">
    <property type="entry name" value="REC"/>
    <property type="match status" value="1"/>
</dbReference>
<dbReference type="GO" id="GO:0006355">
    <property type="term" value="P:regulation of DNA-templated transcription"/>
    <property type="evidence" value="ECO:0007669"/>
    <property type="project" value="InterPro"/>
</dbReference>
<dbReference type="CDD" id="cd17574">
    <property type="entry name" value="REC_OmpR"/>
    <property type="match status" value="1"/>
</dbReference>
<dbReference type="PROSITE" id="PS51755">
    <property type="entry name" value="OMPR_PHOB"/>
    <property type="match status" value="1"/>
</dbReference>
<reference evidence="10 11" key="1">
    <citation type="submission" date="2017-08" db="EMBL/GenBank/DDBJ databases">
        <title>A Genome Sequence of Oceanimonas doudoroffii ATCC 27123T.</title>
        <authorList>
            <person name="Brennan M.A."/>
            <person name="Maclea K.S."/>
            <person name="Mcclelland W.D."/>
            <person name="Trachtenberg A.M."/>
        </authorList>
    </citation>
    <scope>NUCLEOTIDE SEQUENCE [LARGE SCALE GENOMIC DNA]</scope>
    <source>
        <strain evidence="10 11">ATCC 27123</strain>
    </source>
</reference>
<evidence type="ECO:0000256" key="4">
    <source>
        <dbReference type="ARBA" id="ARBA00023125"/>
    </source>
</evidence>
<dbReference type="PANTHER" id="PTHR48111">
    <property type="entry name" value="REGULATOR OF RPOS"/>
    <property type="match status" value="1"/>
</dbReference>
<dbReference type="RefSeq" id="WP_094199199.1">
    <property type="nucleotide sequence ID" value="NZ_NBIM01000001.1"/>
</dbReference>
<feature type="domain" description="OmpR/PhoB-type" evidence="9">
    <location>
        <begin position="120"/>
        <end position="220"/>
    </location>
</feature>
<dbReference type="InterPro" id="IPR011006">
    <property type="entry name" value="CheY-like_superfamily"/>
</dbReference>
<proteinExistence type="predicted"/>
<keyword evidence="3" id="KW-0805">Transcription regulation</keyword>
<evidence type="ECO:0000256" key="5">
    <source>
        <dbReference type="ARBA" id="ARBA00023163"/>
    </source>
</evidence>
<dbReference type="Gene3D" id="1.10.10.10">
    <property type="entry name" value="Winged helix-like DNA-binding domain superfamily/Winged helix DNA-binding domain"/>
    <property type="match status" value="1"/>
</dbReference>
<feature type="DNA-binding region" description="OmpR/PhoB-type" evidence="7">
    <location>
        <begin position="120"/>
        <end position="220"/>
    </location>
</feature>
<dbReference type="InterPro" id="IPR016032">
    <property type="entry name" value="Sig_transdc_resp-reg_C-effctor"/>
</dbReference>
<dbReference type="Pfam" id="PF00486">
    <property type="entry name" value="Trans_reg_C"/>
    <property type="match status" value="1"/>
</dbReference>
<accession>A0A233RGA9</accession>
<dbReference type="InterPro" id="IPR001867">
    <property type="entry name" value="OmpR/PhoB-type_DNA-bd"/>
</dbReference>